<feature type="region of interest" description="Disordered" evidence="1">
    <location>
        <begin position="84"/>
        <end position="110"/>
    </location>
</feature>
<name>A0A0H4TAY1_9GAMM</name>
<protein>
    <submittedName>
        <fullName evidence="3">Putative lipase</fullName>
    </submittedName>
</protein>
<proteinExistence type="predicted"/>
<dbReference type="Pfam" id="PF14333">
    <property type="entry name" value="DUF4389"/>
    <property type="match status" value="1"/>
</dbReference>
<evidence type="ECO:0000256" key="2">
    <source>
        <dbReference type="SAM" id="Phobius"/>
    </source>
</evidence>
<dbReference type="AlphaFoldDB" id="A0A0H4TAY1"/>
<keyword evidence="2" id="KW-0812">Transmembrane</keyword>
<feature type="compositionally biased region" description="Basic and acidic residues" evidence="1">
    <location>
        <begin position="99"/>
        <end position="110"/>
    </location>
</feature>
<organism evidence="3">
    <name type="scientific">uncultured gamma proteobacterium Rifle_16ft_4_minimus_39789</name>
    <dbReference type="NCBI Taxonomy" id="1665200"/>
    <lineage>
        <taxon>Bacteria</taxon>
        <taxon>Pseudomonadati</taxon>
        <taxon>Pseudomonadota</taxon>
        <taxon>Gammaproteobacteria</taxon>
        <taxon>environmental samples</taxon>
    </lineage>
</organism>
<dbReference type="EMBL" id="KT007026">
    <property type="protein sequence ID" value="AKQ03990.1"/>
    <property type="molecule type" value="Genomic_DNA"/>
</dbReference>
<feature type="transmembrane region" description="Helical" evidence="2">
    <location>
        <begin position="20"/>
        <end position="44"/>
    </location>
</feature>
<evidence type="ECO:0000313" key="3">
    <source>
        <dbReference type="EMBL" id="AKQ03990.1"/>
    </source>
</evidence>
<evidence type="ECO:0000256" key="1">
    <source>
        <dbReference type="SAM" id="MobiDB-lite"/>
    </source>
</evidence>
<keyword evidence="2" id="KW-0472">Membrane</keyword>
<dbReference type="InterPro" id="IPR025498">
    <property type="entry name" value="DUF4389"/>
</dbReference>
<sequence>MDANVKENVKNVDTWLRGLFIIIFGVIFYFLIGIIWLLVIFQFVTKVITGKLNEQLEKFSSGLTQYALQILDYVTFQSETRPFPFSPYPGSGTSGGGKSTEKKNKAEPPA</sequence>
<keyword evidence="2" id="KW-1133">Transmembrane helix</keyword>
<reference evidence="3" key="1">
    <citation type="journal article" date="2015" name="ISME J.">
        <title>Aquifer environment selects for microbial species cohorts in sediment and groundwater.</title>
        <authorList>
            <person name="Hug L.A."/>
            <person name="Thomas B.C."/>
            <person name="Brown C.T."/>
            <person name="Frischkorn K.R."/>
            <person name="Williams K.H."/>
            <person name="Tringe S.G."/>
            <person name="Banfield J.F."/>
        </authorList>
    </citation>
    <scope>NUCLEOTIDE SEQUENCE</scope>
</reference>
<accession>A0A0H4TAY1</accession>